<evidence type="ECO:0000313" key="1">
    <source>
        <dbReference type="EMBL" id="WMD20619.1"/>
    </source>
</evidence>
<organism evidence="1 2">
    <name type="scientific">Achromobacter seleniivolatilans</name>
    <dbReference type="NCBI Taxonomy" id="3047478"/>
    <lineage>
        <taxon>Bacteria</taxon>
        <taxon>Pseudomonadati</taxon>
        <taxon>Pseudomonadota</taxon>
        <taxon>Betaproteobacteria</taxon>
        <taxon>Burkholderiales</taxon>
        <taxon>Alcaligenaceae</taxon>
        <taxon>Achromobacter</taxon>
    </lineage>
</organism>
<gene>
    <name evidence="1" type="ORF">RAS12_29175</name>
</gene>
<reference evidence="1 2" key="1">
    <citation type="submission" date="2023-08" db="EMBL/GenBank/DDBJ databases">
        <title>Achromobacter seleniivolatilans sp. nov., isolated from seleniferous soil.</title>
        <authorList>
            <person name="Zhang S."/>
            <person name="Li K."/>
            <person name="Peng J."/>
            <person name="Zhao Q."/>
            <person name="Wang H."/>
            <person name="Guo Y."/>
        </authorList>
    </citation>
    <scope>NUCLEOTIDE SEQUENCE [LARGE SCALE GENOMIC DNA]</scope>
    <source>
        <strain evidence="1 2">R39</strain>
    </source>
</reference>
<sequence length="68" mass="7499">MEALNAEEFDAPAAPVWEKGQAANNKTTANLTKSTRMFNRAKEWMNDGYIMSCHQAICPAIHSLTSAN</sequence>
<dbReference type="RefSeq" id="WP_306943935.1">
    <property type="nucleotide sequence ID" value="NZ_CP132976.1"/>
</dbReference>
<accession>A0ABY9M0T5</accession>
<keyword evidence="2" id="KW-1185">Reference proteome</keyword>
<protein>
    <submittedName>
        <fullName evidence="1">Uncharacterized protein</fullName>
    </submittedName>
</protein>
<dbReference type="EMBL" id="CP132976">
    <property type="protein sequence ID" value="WMD20619.1"/>
    <property type="molecule type" value="Genomic_DNA"/>
</dbReference>
<proteinExistence type="predicted"/>
<name>A0ABY9M0T5_9BURK</name>
<dbReference type="Proteomes" id="UP001234798">
    <property type="component" value="Chromosome"/>
</dbReference>
<evidence type="ECO:0000313" key="2">
    <source>
        <dbReference type="Proteomes" id="UP001234798"/>
    </source>
</evidence>